<dbReference type="GO" id="GO:0009074">
    <property type="term" value="P:aromatic amino acid family catabolic process"/>
    <property type="evidence" value="ECO:0007669"/>
    <property type="project" value="TreeGrafter"/>
</dbReference>
<dbReference type="GO" id="GO:0047536">
    <property type="term" value="F:2-aminoadipate transaminase activity"/>
    <property type="evidence" value="ECO:0007669"/>
    <property type="project" value="TreeGrafter"/>
</dbReference>
<dbReference type="InterPro" id="IPR015424">
    <property type="entry name" value="PyrdxlP-dep_Trfase"/>
</dbReference>
<dbReference type="Pfam" id="PF00155">
    <property type="entry name" value="Aminotran_1_2"/>
    <property type="match status" value="1"/>
</dbReference>
<dbReference type="GO" id="GO:0030170">
    <property type="term" value="F:pyridoxal phosphate binding"/>
    <property type="evidence" value="ECO:0007669"/>
    <property type="project" value="InterPro"/>
</dbReference>
<dbReference type="GO" id="GO:0006571">
    <property type="term" value="P:tyrosine biosynthetic process"/>
    <property type="evidence" value="ECO:0007669"/>
    <property type="project" value="TreeGrafter"/>
</dbReference>
<evidence type="ECO:0000256" key="5">
    <source>
        <dbReference type="ARBA" id="ARBA00022898"/>
    </source>
</evidence>
<dbReference type="GO" id="GO:0019878">
    <property type="term" value="P:lysine biosynthetic process via aminoadipic acid"/>
    <property type="evidence" value="ECO:0007669"/>
    <property type="project" value="TreeGrafter"/>
</dbReference>
<comment type="cofactor">
    <cofactor evidence="1">
        <name>pyridoxal 5'-phosphate</name>
        <dbReference type="ChEBI" id="CHEBI:597326"/>
    </cofactor>
</comment>
<proteinExistence type="inferred from homology"/>
<evidence type="ECO:0000259" key="6">
    <source>
        <dbReference type="Pfam" id="PF00155"/>
    </source>
</evidence>
<dbReference type="AlphaFoldDB" id="A0AAJ0CJB9"/>
<comment type="caution">
    <text evidence="7">The sequence shown here is derived from an EMBL/GenBank/DDBJ whole genome shotgun (WGS) entry which is preliminary data.</text>
</comment>
<keyword evidence="8" id="KW-1185">Reference proteome</keyword>
<organism evidence="7 8">
    <name type="scientific">Conoideocrella luteorostrata</name>
    <dbReference type="NCBI Taxonomy" id="1105319"/>
    <lineage>
        <taxon>Eukaryota</taxon>
        <taxon>Fungi</taxon>
        <taxon>Dikarya</taxon>
        <taxon>Ascomycota</taxon>
        <taxon>Pezizomycotina</taxon>
        <taxon>Sordariomycetes</taxon>
        <taxon>Hypocreomycetidae</taxon>
        <taxon>Hypocreales</taxon>
        <taxon>Clavicipitaceae</taxon>
        <taxon>Conoideocrella</taxon>
    </lineage>
</organism>
<dbReference type="EMBL" id="JASWJB010000185">
    <property type="protein sequence ID" value="KAK2594024.1"/>
    <property type="molecule type" value="Genomic_DNA"/>
</dbReference>
<dbReference type="InterPro" id="IPR004839">
    <property type="entry name" value="Aminotransferase_I/II_large"/>
</dbReference>
<dbReference type="InterPro" id="IPR015421">
    <property type="entry name" value="PyrdxlP-dep_Trfase_major"/>
</dbReference>
<name>A0AAJ0CJB9_9HYPO</name>
<keyword evidence="5" id="KW-0663">Pyridoxal phosphate</keyword>
<sequence length="449" mass="50935">MANAKDWKGLLSSESMLRKNSVMQGLHTVLDHSTGMRSLGPGAPSTEYFPFYCMDWDAASTEALRTAGEMTPESTTRVHAGKYDSQNGKSLYDLAIALQYGQGTGSPQLLKFMSEHVNVGYMTFYFRGEGQIFKEQINDDGQKLVHSPPYKDWKCILTAGNTSALEIAFRMFGKMGDYVLVEEYTYPTVYETGLPMGYRFVTIRMDELGILPRELDMVLTNWNAAKRNGQKPVLLYTIPCGQNPSGATQPVGRRHEIYAVAQKHGVYILEDDPYYFIQMPPYKSLLLPASNEKQNLVTADDSFPTSVEQFAKALIPSYLSIDTDGRVFRMDSFSKIIAPGTRMGWVTASEQVIERMVRAHEVSVQNPSGFSQISIFKLLHDTWGHIGFVKWLRYLQKEYAERRNTMFDSFERHLPRQVVSWNPPTAGFFVSLFFNDQLVASPKRPFKLN</sequence>
<feature type="domain" description="Aminotransferase class I/classII large" evidence="6">
    <location>
        <begin position="156"/>
        <end position="435"/>
    </location>
</feature>
<evidence type="ECO:0000313" key="8">
    <source>
        <dbReference type="Proteomes" id="UP001251528"/>
    </source>
</evidence>
<dbReference type="InterPro" id="IPR050859">
    <property type="entry name" value="Class-I_PLP-dep_aminotransf"/>
</dbReference>
<comment type="similarity">
    <text evidence="2">Belongs to the class-I pyridoxal-phosphate-dependent aminotransferase family.</text>
</comment>
<dbReference type="CDD" id="cd00609">
    <property type="entry name" value="AAT_like"/>
    <property type="match status" value="1"/>
</dbReference>
<protein>
    <submittedName>
        <fullName evidence="7">Aromatic/aminoadipate aminotransferase 1</fullName>
    </submittedName>
</protein>
<evidence type="ECO:0000256" key="3">
    <source>
        <dbReference type="ARBA" id="ARBA00022576"/>
    </source>
</evidence>
<keyword evidence="3 7" id="KW-0032">Aminotransferase</keyword>
<dbReference type="Proteomes" id="UP001251528">
    <property type="component" value="Unassembled WGS sequence"/>
</dbReference>
<dbReference type="GO" id="GO:0008793">
    <property type="term" value="F:aromatic-amino-acid transaminase activity"/>
    <property type="evidence" value="ECO:0007669"/>
    <property type="project" value="TreeGrafter"/>
</dbReference>
<evidence type="ECO:0000256" key="4">
    <source>
        <dbReference type="ARBA" id="ARBA00022679"/>
    </source>
</evidence>
<keyword evidence="4" id="KW-0808">Transferase</keyword>
<dbReference type="PANTHER" id="PTHR42790">
    <property type="entry name" value="AMINOTRANSFERASE"/>
    <property type="match status" value="1"/>
</dbReference>
<accession>A0AAJ0CJB9</accession>
<dbReference type="Gene3D" id="3.40.640.10">
    <property type="entry name" value="Type I PLP-dependent aspartate aminotransferase-like (Major domain)"/>
    <property type="match status" value="2"/>
</dbReference>
<dbReference type="SUPFAM" id="SSF53383">
    <property type="entry name" value="PLP-dependent transferases"/>
    <property type="match status" value="1"/>
</dbReference>
<dbReference type="PANTHER" id="PTHR42790:SF21">
    <property type="entry name" value="AROMATIC_AMINOADIPATE AMINOTRANSFERASE 1"/>
    <property type="match status" value="1"/>
</dbReference>
<evidence type="ECO:0000313" key="7">
    <source>
        <dbReference type="EMBL" id="KAK2594024.1"/>
    </source>
</evidence>
<evidence type="ECO:0000256" key="2">
    <source>
        <dbReference type="ARBA" id="ARBA00007441"/>
    </source>
</evidence>
<reference evidence="7" key="1">
    <citation type="submission" date="2023-06" db="EMBL/GenBank/DDBJ databases">
        <title>Conoideocrella luteorostrata (Hypocreales: Clavicipitaceae), a potential biocontrol fungus for elongate hemlock scale in United States Christmas tree production areas.</title>
        <authorList>
            <person name="Barrett H."/>
            <person name="Lovett B."/>
            <person name="Macias A.M."/>
            <person name="Stajich J.E."/>
            <person name="Kasson M.T."/>
        </authorList>
    </citation>
    <scope>NUCLEOTIDE SEQUENCE</scope>
    <source>
        <strain evidence="7">ARSEF 14590</strain>
    </source>
</reference>
<evidence type="ECO:0000256" key="1">
    <source>
        <dbReference type="ARBA" id="ARBA00001933"/>
    </source>
</evidence>
<gene>
    <name evidence="7" type="primary">ARO8_2</name>
    <name evidence="7" type="ORF">QQS21_008286</name>
</gene>